<dbReference type="OrthoDB" id="7487383at2759"/>
<evidence type="ECO:0000313" key="4">
    <source>
        <dbReference type="Proteomes" id="UP000299102"/>
    </source>
</evidence>
<feature type="compositionally biased region" description="Basic and acidic residues" evidence="1">
    <location>
        <begin position="287"/>
        <end position="304"/>
    </location>
</feature>
<proteinExistence type="predicted"/>
<evidence type="ECO:0000256" key="1">
    <source>
        <dbReference type="SAM" id="MobiDB-lite"/>
    </source>
</evidence>
<feature type="domain" description="Endonuclease/exonuclease/phosphatase" evidence="2">
    <location>
        <begin position="41"/>
        <end position="130"/>
    </location>
</feature>
<dbReference type="EMBL" id="BGZK01000323">
    <property type="protein sequence ID" value="GBP36782.1"/>
    <property type="molecule type" value="Genomic_DNA"/>
</dbReference>
<dbReference type="Gene3D" id="3.60.10.10">
    <property type="entry name" value="Endonuclease/exonuclease/phosphatase"/>
    <property type="match status" value="1"/>
</dbReference>
<evidence type="ECO:0000313" key="3">
    <source>
        <dbReference type="EMBL" id="GBP36782.1"/>
    </source>
</evidence>
<dbReference type="SUPFAM" id="SSF56219">
    <property type="entry name" value="DNase I-like"/>
    <property type="match status" value="1"/>
</dbReference>
<reference evidence="3 4" key="1">
    <citation type="journal article" date="2019" name="Commun. Biol.">
        <title>The bagworm genome reveals a unique fibroin gene that provides high tensile strength.</title>
        <authorList>
            <person name="Kono N."/>
            <person name="Nakamura H."/>
            <person name="Ohtoshi R."/>
            <person name="Tomita M."/>
            <person name="Numata K."/>
            <person name="Arakawa K."/>
        </authorList>
    </citation>
    <scope>NUCLEOTIDE SEQUENCE [LARGE SCALE GENOMIC DNA]</scope>
</reference>
<gene>
    <name evidence="3" type="ORF">EVAR_28123_1</name>
</gene>
<comment type="caution">
    <text evidence="3">The sequence shown here is derived from an EMBL/GenBank/DDBJ whole genome shotgun (WGS) entry which is preliminary data.</text>
</comment>
<dbReference type="Pfam" id="PF14529">
    <property type="entry name" value="Exo_endo_phos_2"/>
    <property type="match status" value="1"/>
</dbReference>
<keyword evidence="3" id="KW-0548">Nucleotidyltransferase</keyword>
<dbReference type="PANTHER" id="PTHR33273:SF4">
    <property type="entry name" value="ENDONUCLEASE_EXONUCLEASE_PHOSPHATASE DOMAIN-CONTAINING PROTEIN"/>
    <property type="match status" value="1"/>
</dbReference>
<dbReference type="PANTHER" id="PTHR33273">
    <property type="entry name" value="DOMAIN-CONTAINING PROTEIN, PUTATIVE-RELATED"/>
    <property type="match status" value="1"/>
</dbReference>
<dbReference type="Proteomes" id="UP000299102">
    <property type="component" value="Unassembled WGS sequence"/>
</dbReference>
<evidence type="ECO:0000259" key="2">
    <source>
        <dbReference type="Pfam" id="PF14529"/>
    </source>
</evidence>
<accession>A0A4C1VEU4</accession>
<keyword evidence="4" id="KW-1185">Reference proteome</keyword>
<keyword evidence="3" id="KW-0808">Transferase</keyword>
<organism evidence="3 4">
    <name type="scientific">Eumeta variegata</name>
    <name type="common">Bagworm moth</name>
    <name type="synonym">Eumeta japonica</name>
    <dbReference type="NCBI Taxonomy" id="151549"/>
    <lineage>
        <taxon>Eukaryota</taxon>
        <taxon>Metazoa</taxon>
        <taxon>Ecdysozoa</taxon>
        <taxon>Arthropoda</taxon>
        <taxon>Hexapoda</taxon>
        <taxon>Insecta</taxon>
        <taxon>Pterygota</taxon>
        <taxon>Neoptera</taxon>
        <taxon>Endopterygota</taxon>
        <taxon>Lepidoptera</taxon>
        <taxon>Glossata</taxon>
        <taxon>Ditrysia</taxon>
        <taxon>Tineoidea</taxon>
        <taxon>Psychidae</taxon>
        <taxon>Oiketicinae</taxon>
        <taxon>Eumeta</taxon>
    </lineage>
</organism>
<protein>
    <submittedName>
        <fullName evidence="3">RNA-directed DNA polymerase from mobile element jockey</fullName>
    </submittedName>
</protein>
<sequence length="304" mass="34158">MGGTAIYYNRALYCCPMDIPPLTNIEATACRLSTIGHGVLTLVSVYLPPKKKLLRSDLKVLLALGDAVILFGDFNSKNTNWKCNYTNYNGRKMEALAEDLHFNIITPPTPTFYHNNVRYRPDILDIALMRGALPSGTAPLRKTITSWKKVSAALEETDTPVLNNIPDDIVSTDDIDNAIGALTSHITTVVENSSRKVPAKSDRKELPRDVIELIRDKNAALRRAGKYPTRENRSRARALQRRVKARIKEIKTIIERPHGRNFTKSPSLLETRESSQNRRSCPHPALKRPDNSIAFDDREKLSVS</sequence>
<feature type="region of interest" description="Disordered" evidence="1">
    <location>
        <begin position="256"/>
        <end position="304"/>
    </location>
</feature>
<dbReference type="GO" id="GO:0003964">
    <property type="term" value="F:RNA-directed DNA polymerase activity"/>
    <property type="evidence" value="ECO:0007669"/>
    <property type="project" value="UniProtKB-KW"/>
</dbReference>
<dbReference type="AlphaFoldDB" id="A0A4C1VEU4"/>
<dbReference type="InterPro" id="IPR005135">
    <property type="entry name" value="Endo/exonuclease/phosphatase"/>
</dbReference>
<name>A0A4C1VEU4_EUMVA</name>
<dbReference type="InterPro" id="IPR036691">
    <property type="entry name" value="Endo/exonu/phosph_ase_sf"/>
</dbReference>
<keyword evidence="3" id="KW-0695">RNA-directed DNA polymerase</keyword>